<dbReference type="CDD" id="cd00590">
    <property type="entry name" value="RRM_SF"/>
    <property type="match status" value="1"/>
</dbReference>
<evidence type="ECO:0000313" key="4">
    <source>
        <dbReference type="Proteomes" id="UP000324800"/>
    </source>
</evidence>
<dbReference type="EMBL" id="SNRW01000582">
    <property type="protein sequence ID" value="KAA6400321.1"/>
    <property type="molecule type" value="Genomic_DNA"/>
</dbReference>
<proteinExistence type="predicted"/>
<dbReference type="SMART" id="SM00360">
    <property type="entry name" value="RRM"/>
    <property type="match status" value="1"/>
</dbReference>
<dbReference type="Gene3D" id="3.30.70.330">
    <property type="match status" value="1"/>
</dbReference>
<evidence type="ECO:0000313" key="3">
    <source>
        <dbReference type="EMBL" id="KAA6400321.1"/>
    </source>
</evidence>
<sequence>MTDNQTQTASTLQAAPTDATQSTPSQNHGADEKKADQPKLVSDEFFYKFQGLTPHTIFCGGMPPTTPLSEILAFLRQFGDVTWLKYPQPPEGLPRLAFASYSSELEMQNAISFGTIFALAQGRPFRMSTKKLSLISE</sequence>
<dbReference type="GO" id="GO:0003723">
    <property type="term" value="F:RNA binding"/>
    <property type="evidence" value="ECO:0007669"/>
    <property type="project" value="InterPro"/>
</dbReference>
<protein>
    <recommendedName>
        <fullName evidence="2">RRM domain-containing protein</fullName>
    </recommendedName>
</protein>
<evidence type="ECO:0000259" key="2">
    <source>
        <dbReference type="SMART" id="SM00360"/>
    </source>
</evidence>
<organism evidence="3 4">
    <name type="scientific">Streblomastix strix</name>
    <dbReference type="NCBI Taxonomy" id="222440"/>
    <lineage>
        <taxon>Eukaryota</taxon>
        <taxon>Metamonada</taxon>
        <taxon>Preaxostyla</taxon>
        <taxon>Oxymonadida</taxon>
        <taxon>Streblomastigidae</taxon>
        <taxon>Streblomastix</taxon>
    </lineage>
</organism>
<evidence type="ECO:0000256" key="1">
    <source>
        <dbReference type="SAM" id="MobiDB-lite"/>
    </source>
</evidence>
<feature type="region of interest" description="Disordered" evidence="1">
    <location>
        <begin position="1"/>
        <end position="38"/>
    </location>
</feature>
<dbReference type="SUPFAM" id="SSF54928">
    <property type="entry name" value="RNA-binding domain, RBD"/>
    <property type="match status" value="1"/>
</dbReference>
<accession>A0A5J4WZG5</accession>
<comment type="caution">
    <text evidence="3">The sequence shown here is derived from an EMBL/GenBank/DDBJ whole genome shotgun (WGS) entry which is preliminary data.</text>
</comment>
<dbReference type="Proteomes" id="UP000324800">
    <property type="component" value="Unassembled WGS sequence"/>
</dbReference>
<dbReference type="InterPro" id="IPR000504">
    <property type="entry name" value="RRM_dom"/>
</dbReference>
<gene>
    <name evidence="3" type="ORF">EZS28_004152</name>
</gene>
<reference evidence="3 4" key="1">
    <citation type="submission" date="2019-03" db="EMBL/GenBank/DDBJ databases">
        <title>Single cell metagenomics reveals metabolic interactions within the superorganism composed of flagellate Streblomastix strix and complex community of Bacteroidetes bacteria on its surface.</title>
        <authorList>
            <person name="Treitli S.C."/>
            <person name="Kolisko M."/>
            <person name="Husnik F."/>
            <person name="Keeling P."/>
            <person name="Hampl V."/>
        </authorList>
    </citation>
    <scope>NUCLEOTIDE SEQUENCE [LARGE SCALE GENOMIC DNA]</scope>
    <source>
        <strain evidence="3">ST1C</strain>
    </source>
</reference>
<feature type="compositionally biased region" description="Basic and acidic residues" evidence="1">
    <location>
        <begin position="29"/>
        <end position="38"/>
    </location>
</feature>
<dbReference type="InterPro" id="IPR012677">
    <property type="entry name" value="Nucleotide-bd_a/b_plait_sf"/>
</dbReference>
<feature type="domain" description="RRM" evidence="2">
    <location>
        <begin position="56"/>
        <end position="128"/>
    </location>
</feature>
<feature type="compositionally biased region" description="Polar residues" evidence="1">
    <location>
        <begin position="1"/>
        <end position="28"/>
    </location>
</feature>
<dbReference type="AlphaFoldDB" id="A0A5J4WZG5"/>
<dbReference type="InterPro" id="IPR035979">
    <property type="entry name" value="RBD_domain_sf"/>
</dbReference>
<name>A0A5J4WZG5_9EUKA</name>